<keyword evidence="1" id="KW-1133">Transmembrane helix</keyword>
<organism evidence="2 3">
    <name type="scientific">Mytilus edulis</name>
    <name type="common">Blue mussel</name>
    <dbReference type="NCBI Taxonomy" id="6550"/>
    <lineage>
        <taxon>Eukaryota</taxon>
        <taxon>Metazoa</taxon>
        <taxon>Spiralia</taxon>
        <taxon>Lophotrochozoa</taxon>
        <taxon>Mollusca</taxon>
        <taxon>Bivalvia</taxon>
        <taxon>Autobranchia</taxon>
        <taxon>Pteriomorphia</taxon>
        <taxon>Mytilida</taxon>
        <taxon>Mytiloidea</taxon>
        <taxon>Mytilidae</taxon>
        <taxon>Mytilinae</taxon>
        <taxon>Mytilus</taxon>
    </lineage>
</organism>
<dbReference type="EMBL" id="CAJPWZ010001767">
    <property type="protein sequence ID" value="CAG2222892.1"/>
    <property type="molecule type" value="Genomic_DNA"/>
</dbReference>
<evidence type="ECO:0000313" key="3">
    <source>
        <dbReference type="Proteomes" id="UP000683360"/>
    </source>
</evidence>
<comment type="caution">
    <text evidence="2">The sequence shown here is derived from an EMBL/GenBank/DDBJ whole genome shotgun (WGS) entry which is preliminary data.</text>
</comment>
<keyword evidence="3" id="KW-1185">Reference proteome</keyword>
<reference evidence="2" key="1">
    <citation type="submission" date="2021-03" db="EMBL/GenBank/DDBJ databases">
        <authorList>
            <person name="Bekaert M."/>
        </authorList>
    </citation>
    <scope>NUCLEOTIDE SEQUENCE</scope>
</reference>
<gene>
    <name evidence="2" type="ORF">MEDL_36089</name>
</gene>
<feature type="transmembrane region" description="Helical" evidence="1">
    <location>
        <begin position="135"/>
        <end position="158"/>
    </location>
</feature>
<dbReference type="Proteomes" id="UP000683360">
    <property type="component" value="Unassembled WGS sequence"/>
</dbReference>
<evidence type="ECO:0000313" key="2">
    <source>
        <dbReference type="EMBL" id="CAG2222892.1"/>
    </source>
</evidence>
<dbReference type="AlphaFoldDB" id="A0A8S3SMC1"/>
<sequence>MEISNVTCMCKLQKKPTVTAVLKHLLTGKASNLNINVGMRNDDRLQKCEGSYFKQTFADIDYAFFGYDILRGYPLEKGLDPGFTFPLFKTNYDKGRQTSDCRYKVPNGVVVVPDESCVTSFPPQQFRISTNYQKLYLCLLLQVIRVWLALVPVSIWILQKSSSKFSKSVSTETITVGAPPPANGDAMTWASTVKKVLYLWVINYDLSSTFYRRIHENLNVDHTHIANELRRMSSEYCRYLKRLGKLES</sequence>
<name>A0A8S3SMC1_MYTED</name>
<keyword evidence="1" id="KW-0812">Transmembrane</keyword>
<keyword evidence="1" id="KW-0472">Membrane</keyword>
<accession>A0A8S3SMC1</accession>
<protein>
    <submittedName>
        <fullName evidence="2">Uncharacterized protein</fullName>
    </submittedName>
</protein>
<dbReference type="OrthoDB" id="6153340at2759"/>
<evidence type="ECO:0000256" key="1">
    <source>
        <dbReference type="SAM" id="Phobius"/>
    </source>
</evidence>
<proteinExistence type="predicted"/>